<dbReference type="RefSeq" id="WP_233417204.1">
    <property type="nucleotide sequence ID" value="NZ_WIND01000024.1"/>
</dbReference>
<dbReference type="Proteomes" id="UP000474957">
    <property type="component" value="Unassembled WGS sequence"/>
</dbReference>
<keyword evidence="3" id="KW-1185">Reference proteome</keyword>
<accession>A0A6L5Z586</accession>
<feature type="chain" id="PRO_5026941369" description="Outer membrane beta-barrel protein" evidence="1">
    <location>
        <begin position="28"/>
        <end position="364"/>
    </location>
</feature>
<dbReference type="EMBL" id="WIND01000024">
    <property type="protein sequence ID" value="MSU91738.1"/>
    <property type="molecule type" value="Genomic_DNA"/>
</dbReference>
<reference evidence="2 3" key="1">
    <citation type="submission" date="2019-10" db="EMBL/GenBank/DDBJ databases">
        <title>Cognatihalovulum marinum gen. nov. sp. nov., a new member of the family Rhodobacteraceae isolated from deep seawater of the Northwest Indian Ocean.</title>
        <authorList>
            <person name="Ruan C."/>
            <person name="Wang J."/>
            <person name="Zheng X."/>
            <person name="Song L."/>
            <person name="Zhu Y."/>
            <person name="Huang Y."/>
            <person name="Lu Z."/>
            <person name="Du W."/>
            <person name="Huang L."/>
            <person name="Dai X."/>
        </authorList>
    </citation>
    <scope>NUCLEOTIDE SEQUENCE [LARGE SCALE GENOMIC DNA]</scope>
    <source>
        <strain evidence="2 3">2CG4</strain>
    </source>
</reference>
<gene>
    <name evidence="2" type="ORF">GE300_19345</name>
</gene>
<evidence type="ECO:0000256" key="1">
    <source>
        <dbReference type="SAM" id="SignalP"/>
    </source>
</evidence>
<comment type="caution">
    <text evidence="2">The sequence shown here is derived from an EMBL/GenBank/DDBJ whole genome shotgun (WGS) entry which is preliminary data.</text>
</comment>
<name>A0A6L5Z586_9RHOB</name>
<protein>
    <recommendedName>
        <fullName evidence="4">Outer membrane beta-barrel protein</fullName>
    </recommendedName>
</protein>
<dbReference type="SUPFAM" id="SSF56925">
    <property type="entry name" value="OMPA-like"/>
    <property type="match status" value="1"/>
</dbReference>
<feature type="signal peptide" evidence="1">
    <location>
        <begin position="1"/>
        <end position="27"/>
    </location>
</feature>
<keyword evidence="1" id="KW-0732">Signal</keyword>
<dbReference type="AlphaFoldDB" id="A0A6L5Z586"/>
<proteinExistence type="predicted"/>
<dbReference type="InterPro" id="IPR011250">
    <property type="entry name" value="OMP/PagP_B-barrel"/>
</dbReference>
<evidence type="ECO:0008006" key="4">
    <source>
        <dbReference type="Google" id="ProtNLM"/>
    </source>
</evidence>
<evidence type="ECO:0000313" key="2">
    <source>
        <dbReference type="EMBL" id="MSU91738.1"/>
    </source>
</evidence>
<sequence length="364" mass="38699">MQKTCLVRRAGAVGLVVTAAATVPASAQDEGGRRLSGVVSQSVEAGSNLAFRPGESDLGARSVTTLGLGFLTETRTQSFALDATVIARSKVIGDEDSTADDLRVLPTVELTYGIEGPRTRLGLEGYYRLDAVDEDTEAQEYLVAGTISRQLTRGLSANARLGYRVDGAENDGVLDDTASYFFTLGTDYAGQLWQVGASAGVRIFEDEVRPTGEVHFSREMPRGEIGGFVGVSSSRDADLAVVGGLEVDYALNRTNRLNGSLDQSISVSDEGEDQLRTTARLAYVRDLTSRSSAQLGASVSLRNGLGDSGIDNLPGAGLDLGYSYELTERADLNLGYEYRFEEEAAGPSSQSHLISVGITLPFDL</sequence>
<evidence type="ECO:0000313" key="3">
    <source>
        <dbReference type="Proteomes" id="UP000474957"/>
    </source>
</evidence>
<organism evidence="2 3">
    <name type="scientific">Halovulum marinum</name>
    <dbReference type="NCBI Taxonomy" id="2662447"/>
    <lineage>
        <taxon>Bacteria</taxon>
        <taxon>Pseudomonadati</taxon>
        <taxon>Pseudomonadota</taxon>
        <taxon>Alphaproteobacteria</taxon>
        <taxon>Rhodobacterales</taxon>
        <taxon>Paracoccaceae</taxon>
        <taxon>Halovulum</taxon>
    </lineage>
</organism>